<dbReference type="InterPro" id="IPR053178">
    <property type="entry name" value="Osmoadaptation_assoc"/>
</dbReference>
<protein>
    <recommendedName>
        <fullName evidence="3">C6 zinc finger domain protein</fullName>
    </recommendedName>
</protein>
<sequence length="541" mass="61860">MEGRLGASSFSFVNYRGPRLSADPNVRRIIRQQAMEGIAAARKRSGRYGKYNIGQYPPPSRWEQKPDGQRLPLQGGFTSPNAVQQCQRCRGATLDNGNKSNRYRQYQDNRFSNQHAPLHRTPCSAFEISESDFLLLKLAPLTGLRLGVTTWSHLRYRPSRHKDHFFSPHLGTRKLLSFIPSRYHEVPLLRYATNCVTAKLKHMLQGPDCWATGSEALVLAHYNRAVKALRVALEDEGERLHPETLCAVELLCAFEVLNDYSNPHSWLHHVTGAARLIEARGSGGFKTDFDMALFTTSIGPTVMEAFLSNKSCFLEKDNWRPILRRAVFSDSNFANQNHLVFALWHYLFAGPRMFRETTDVIVDPSTSEHTIEALIQRLLQARSGLTEWLSHARQLRRETMYDPLDESYDDPDSQCRTHNGGNDSENITQLTLRGTFTMCHILKARLLYALAPSRFHHLEVECQKLAEEIVESNQDLCRDGDESLRWSSFVSQSVWLANGIKETKQSWSEGWQERKGVIERWKFEAWCKAIGRTSPSSWECA</sequence>
<accession>A0AA38WWE2</accession>
<name>A0AA38WWE2_9EURO</name>
<dbReference type="Proteomes" id="UP001172673">
    <property type="component" value="Unassembled WGS sequence"/>
</dbReference>
<gene>
    <name evidence="1" type="ORF">H2200_013207</name>
</gene>
<dbReference type="PANTHER" id="PTHR38111">
    <property type="entry name" value="ZN(2)-C6 FUNGAL-TYPE DOMAIN-CONTAINING PROTEIN-RELATED"/>
    <property type="match status" value="1"/>
</dbReference>
<dbReference type="AlphaFoldDB" id="A0AA38WWE2"/>
<dbReference type="EMBL" id="JAPDRK010000027">
    <property type="protein sequence ID" value="KAJ9602352.1"/>
    <property type="molecule type" value="Genomic_DNA"/>
</dbReference>
<comment type="caution">
    <text evidence="1">The sequence shown here is derived from an EMBL/GenBank/DDBJ whole genome shotgun (WGS) entry which is preliminary data.</text>
</comment>
<reference evidence="1" key="1">
    <citation type="submission" date="2022-10" db="EMBL/GenBank/DDBJ databases">
        <title>Culturing micro-colonial fungi from biological soil crusts in the Mojave desert and describing Neophaeococcomyces mojavensis, and introducing the new genera and species Taxawa tesnikishii.</title>
        <authorList>
            <person name="Kurbessoian T."/>
            <person name="Stajich J.E."/>
        </authorList>
    </citation>
    <scope>NUCLEOTIDE SEQUENCE</scope>
    <source>
        <strain evidence="1">TK_41</strain>
    </source>
</reference>
<evidence type="ECO:0000313" key="2">
    <source>
        <dbReference type="Proteomes" id="UP001172673"/>
    </source>
</evidence>
<dbReference type="PANTHER" id="PTHR38111:SF6">
    <property type="entry name" value="FINGER DOMAIN PROTEIN, PUTATIVE (AFU_ORTHOLOGUE AFUA_8G01940)-RELATED"/>
    <property type="match status" value="1"/>
</dbReference>
<evidence type="ECO:0008006" key="3">
    <source>
        <dbReference type="Google" id="ProtNLM"/>
    </source>
</evidence>
<evidence type="ECO:0000313" key="1">
    <source>
        <dbReference type="EMBL" id="KAJ9602352.1"/>
    </source>
</evidence>
<organism evidence="1 2">
    <name type="scientific">Cladophialophora chaetospira</name>
    <dbReference type="NCBI Taxonomy" id="386627"/>
    <lineage>
        <taxon>Eukaryota</taxon>
        <taxon>Fungi</taxon>
        <taxon>Dikarya</taxon>
        <taxon>Ascomycota</taxon>
        <taxon>Pezizomycotina</taxon>
        <taxon>Eurotiomycetes</taxon>
        <taxon>Chaetothyriomycetidae</taxon>
        <taxon>Chaetothyriales</taxon>
        <taxon>Herpotrichiellaceae</taxon>
        <taxon>Cladophialophora</taxon>
    </lineage>
</organism>
<keyword evidence="2" id="KW-1185">Reference proteome</keyword>
<proteinExistence type="predicted"/>